<gene>
    <name evidence="2" type="ORF">E6W39_08370</name>
</gene>
<feature type="region of interest" description="Disordered" evidence="1">
    <location>
        <begin position="1"/>
        <end position="27"/>
    </location>
</feature>
<evidence type="ECO:0000313" key="3">
    <source>
        <dbReference type="Proteomes" id="UP000319103"/>
    </source>
</evidence>
<name>A0A540WE24_9ACTN</name>
<evidence type="ECO:0000313" key="2">
    <source>
        <dbReference type="EMBL" id="TQF07212.1"/>
    </source>
</evidence>
<comment type="caution">
    <text evidence="2">The sequence shown here is derived from an EMBL/GenBank/DDBJ whole genome shotgun (WGS) entry which is preliminary data.</text>
</comment>
<sequence>MAGHSPADGPGDGPGDNRGDDRGDGPRAACVLCGEPTEYPAEIAGSPLCPRCAWQQAQRSACSG</sequence>
<proteinExistence type="predicted"/>
<reference evidence="2 3" key="1">
    <citation type="submission" date="2019-06" db="EMBL/GenBank/DDBJ databases">
        <title>Description of Kitasatospora acidophila sp. nov. isolated from pine grove soil, and reclassification of Streptomyces novaecaesareae to Kitasatospora novaeceasareae comb. nov.</title>
        <authorList>
            <person name="Kim M.J."/>
        </authorList>
    </citation>
    <scope>NUCLEOTIDE SEQUENCE [LARGE SCALE GENOMIC DNA]</scope>
    <source>
        <strain evidence="2 3">MMS16-CNU292</strain>
    </source>
</reference>
<dbReference type="AlphaFoldDB" id="A0A540WE24"/>
<keyword evidence="3" id="KW-1185">Reference proteome</keyword>
<accession>A0A540WE24</accession>
<feature type="compositionally biased region" description="Basic and acidic residues" evidence="1">
    <location>
        <begin position="15"/>
        <end position="25"/>
    </location>
</feature>
<evidence type="ECO:0000256" key="1">
    <source>
        <dbReference type="SAM" id="MobiDB-lite"/>
    </source>
</evidence>
<dbReference type="OrthoDB" id="3855639at2"/>
<organism evidence="2 3">
    <name type="scientific">Kitasatospora acidiphila</name>
    <dbReference type="NCBI Taxonomy" id="2567942"/>
    <lineage>
        <taxon>Bacteria</taxon>
        <taxon>Bacillati</taxon>
        <taxon>Actinomycetota</taxon>
        <taxon>Actinomycetes</taxon>
        <taxon>Kitasatosporales</taxon>
        <taxon>Streptomycetaceae</taxon>
        <taxon>Kitasatospora</taxon>
    </lineage>
</organism>
<protein>
    <submittedName>
        <fullName evidence="2">Uncharacterized protein</fullName>
    </submittedName>
</protein>
<dbReference type="EMBL" id="VIGB01000003">
    <property type="protein sequence ID" value="TQF07212.1"/>
    <property type="molecule type" value="Genomic_DNA"/>
</dbReference>
<dbReference type="Proteomes" id="UP000319103">
    <property type="component" value="Unassembled WGS sequence"/>
</dbReference>